<evidence type="ECO:0000256" key="1">
    <source>
        <dbReference type="SAM" id="MobiDB-lite"/>
    </source>
</evidence>
<accession>A0ABW7HT33</accession>
<feature type="non-terminal residue" evidence="3">
    <location>
        <position position="306"/>
    </location>
</feature>
<keyword evidence="4" id="KW-1185">Reference proteome</keyword>
<sequence length="306" mass="30063">MREIDAELWRLEARRTELLSRRGQLLSGLRASGSGCGGRADTAPRVPPTGPPAPSTAPPTARNVLLALGGALLAVAVTAFTLVSWGRLGIGGRSAVLGALTLPALGVPAPLLRRGLVATAEAVASLGLVLLLLDAYALHRVALPGVGGAGYAAAVAAVTAALWAGYGAALPRLRGPLPAALCLAQLPLPLWALSADGGPYALSWALLATAAGDAAVALWCSGRGRRAVSVTALAAGCALGAPGLLTSAVLALTAAGWADSAHAAALLAAAAAVLLYAARRLARTAARTDAVAPATVVPGAVAAAAV</sequence>
<evidence type="ECO:0000313" key="3">
    <source>
        <dbReference type="EMBL" id="MFH0248958.1"/>
    </source>
</evidence>
<gene>
    <name evidence="3" type="ORF">ACG5V6_12115</name>
</gene>
<evidence type="ECO:0000256" key="2">
    <source>
        <dbReference type="SAM" id="Phobius"/>
    </source>
</evidence>
<name>A0ABW7HT33_9ACTN</name>
<protein>
    <recommendedName>
        <fullName evidence="5">Integral membrane protein</fullName>
    </recommendedName>
</protein>
<feature type="transmembrane region" description="Helical" evidence="2">
    <location>
        <begin position="149"/>
        <end position="170"/>
    </location>
</feature>
<reference evidence="3 4" key="1">
    <citation type="submission" date="2024-10" db="EMBL/GenBank/DDBJ databases">
        <authorList>
            <person name="Cho J.-C."/>
        </authorList>
    </citation>
    <scope>NUCLEOTIDE SEQUENCE [LARGE SCALE GENOMIC DNA]</scope>
    <source>
        <strain evidence="3 4">KCTC29696</strain>
    </source>
</reference>
<feature type="transmembrane region" description="Helical" evidence="2">
    <location>
        <begin position="116"/>
        <end position="137"/>
    </location>
</feature>
<evidence type="ECO:0008006" key="5">
    <source>
        <dbReference type="Google" id="ProtNLM"/>
    </source>
</evidence>
<keyword evidence="2" id="KW-1133">Transmembrane helix</keyword>
<organism evidence="3 4">
    <name type="scientific">Streptomyces chitinivorans</name>
    <dbReference type="NCBI Taxonomy" id="1257027"/>
    <lineage>
        <taxon>Bacteria</taxon>
        <taxon>Bacillati</taxon>
        <taxon>Actinomycetota</taxon>
        <taxon>Actinomycetes</taxon>
        <taxon>Kitasatosporales</taxon>
        <taxon>Streptomycetaceae</taxon>
        <taxon>Streptomyces</taxon>
    </lineage>
</organism>
<evidence type="ECO:0000313" key="4">
    <source>
        <dbReference type="Proteomes" id="UP001607069"/>
    </source>
</evidence>
<feature type="transmembrane region" description="Helical" evidence="2">
    <location>
        <begin position="200"/>
        <end position="220"/>
    </location>
</feature>
<feature type="compositionally biased region" description="Pro residues" evidence="1">
    <location>
        <begin position="45"/>
        <end position="57"/>
    </location>
</feature>
<comment type="caution">
    <text evidence="3">The sequence shown here is derived from an EMBL/GenBank/DDBJ whole genome shotgun (WGS) entry which is preliminary data.</text>
</comment>
<dbReference type="Proteomes" id="UP001607069">
    <property type="component" value="Unassembled WGS sequence"/>
</dbReference>
<dbReference type="EMBL" id="JBIHMK010000038">
    <property type="protein sequence ID" value="MFH0248958.1"/>
    <property type="molecule type" value="Genomic_DNA"/>
</dbReference>
<keyword evidence="2" id="KW-0472">Membrane</keyword>
<feature type="region of interest" description="Disordered" evidence="1">
    <location>
        <begin position="32"/>
        <end position="58"/>
    </location>
</feature>
<keyword evidence="2" id="KW-0812">Transmembrane</keyword>
<feature type="transmembrane region" description="Helical" evidence="2">
    <location>
        <begin position="64"/>
        <end position="84"/>
    </location>
</feature>
<feature type="transmembrane region" description="Helical" evidence="2">
    <location>
        <begin position="232"/>
        <end position="255"/>
    </location>
</feature>
<feature type="transmembrane region" description="Helical" evidence="2">
    <location>
        <begin position="261"/>
        <end position="278"/>
    </location>
</feature>
<proteinExistence type="predicted"/>